<dbReference type="STRING" id="35525.A0A162CZM3"/>
<dbReference type="Pfam" id="PF00665">
    <property type="entry name" value="rve"/>
    <property type="match status" value="1"/>
</dbReference>
<dbReference type="Gene3D" id="3.30.420.10">
    <property type="entry name" value="Ribonuclease H-like superfamily/Ribonuclease H"/>
    <property type="match status" value="1"/>
</dbReference>
<feature type="domain" description="Integrase catalytic" evidence="1">
    <location>
        <begin position="29"/>
        <end position="192"/>
    </location>
</feature>
<dbReference type="SUPFAM" id="SSF53098">
    <property type="entry name" value="Ribonuclease H-like"/>
    <property type="match status" value="1"/>
</dbReference>
<accession>A0A162CZM3</accession>
<proteinExistence type="predicted"/>
<dbReference type="InterPro" id="IPR050951">
    <property type="entry name" value="Retrovirus_Pol_polyprotein"/>
</dbReference>
<dbReference type="InterPro" id="IPR036397">
    <property type="entry name" value="RNaseH_sf"/>
</dbReference>
<dbReference type="OrthoDB" id="6364599at2759"/>
<dbReference type="FunFam" id="3.30.420.10:FF:000032">
    <property type="entry name" value="Retrovirus-related Pol polyprotein from transposon 297-like Protein"/>
    <property type="match status" value="1"/>
</dbReference>
<evidence type="ECO:0000259" key="1">
    <source>
        <dbReference type="PROSITE" id="PS50994"/>
    </source>
</evidence>
<protein>
    <recommendedName>
        <fullName evidence="1">Integrase catalytic domain-containing protein</fullName>
    </recommendedName>
</protein>
<gene>
    <name evidence="2" type="ORF">APZ42_008916</name>
</gene>
<dbReference type="InterPro" id="IPR001584">
    <property type="entry name" value="Integrase_cat-core"/>
</dbReference>
<dbReference type="PANTHER" id="PTHR37984:SF15">
    <property type="entry name" value="INTEGRASE CATALYTIC DOMAIN-CONTAINING PROTEIN"/>
    <property type="match status" value="1"/>
</dbReference>
<dbReference type="GO" id="GO:0015074">
    <property type="term" value="P:DNA integration"/>
    <property type="evidence" value="ECO:0007669"/>
    <property type="project" value="InterPro"/>
</dbReference>
<keyword evidence="3" id="KW-1185">Reference proteome</keyword>
<dbReference type="PROSITE" id="PS50994">
    <property type="entry name" value="INTEGRASE"/>
    <property type="match status" value="1"/>
</dbReference>
<dbReference type="Proteomes" id="UP000076858">
    <property type="component" value="Unassembled WGS sequence"/>
</dbReference>
<organism evidence="2 3">
    <name type="scientific">Daphnia magna</name>
    <dbReference type="NCBI Taxonomy" id="35525"/>
    <lineage>
        <taxon>Eukaryota</taxon>
        <taxon>Metazoa</taxon>
        <taxon>Ecdysozoa</taxon>
        <taxon>Arthropoda</taxon>
        <taxon>Crustacea</taxon>
        <taxon>Branchiopoda</taxon>
        <taxon>Diplostraca</taxon>
        <taxon>Cladocera</taxon>
        <taxon>Anomopoda</taxon>
        <taxon>Daphniidae</taxon>
        <taxon>Daphnia</taxon>
    </lineage>
</organism>
<sequence>MRSDVTAYVNSCLKCARRKAFGTSKAPLQPLTPVNRVWERIAMDVVGPIQESVKGYKYILVLSDYASRFVFTFPMKNQTAQTIANILVNKLITKYGAPEIVLTDQGKNFLSNIVQEICKLFRIKQMRTTAYHPQIDGLVERFNRTLCDMLAFYVVDEPEEWDRYLPFVTFAYNTSKQATLKDSPFYLFYGREPILPNDIKINVEKAQELANQHLFKAQTKQKKYYDDGTKNVKYNTSDL</sequence>
<name>A0A162CZM3_9CRUS</name>
<dbReference type="GO" id="GO:0003676">
    <property type="term" value="F:nucleic acid binding"/>
    <property type="evidence" value="ECO:0007669"/>
    <property type="project" value="InterPro"/>
</dbReference>
<dbReference type="PANTHER" id="PTHR37984">
    <property type="entry name" value="PROTEIN CBG26694"/>
    <property type="match status" value="1"/>
</dbReference>
<evidence type="ECO:0000313" key="3">
    <source>
        <dbReference type="Proteomes" id="UP000076858"/>
    </source>
</evidence>
<dbReference type="InterPro" id="IPR012337">
    <property type="entry name" value="RNaseH-like_sf"/>
</dbReference>
<dbReference type="AlphaFoldDB" id="A0A162CZM3"/>
<evidence type="ECO:0000313" key="2">
    <source>
        <dbReference type="EMBL" id="KZR96634.1"/>
    </source>
</evidence>
<feature type="non-terminal residue" evidence="2">
    <location>
        <position position="239"/>
    </location>
</feature>
<reference evidence="2 3" key="1">
    <citation type="submission" date="2016-03" db="EMBL/GenBank/DDBJ databases">
        <title>EvidentialGene: Evidence-directed Construction of Genes on Genomes.</title>
        <authorList>
            <person name="Gilbert D.G."/>
            <person name="Choi J.-H."/>
            <person name="Mockaitis K."/>
            <person name="Colbourne J."/>
            <person name="Pfrender M."/>
        </authorList>
    </citation>
    <scope>NUCLEOTIDE SEQUENCE [LARGE SCALE GENOMIC DNA]</scope>
    <source>
        <strain evidence="2 3">Xinb3</strain>
        <tissue evidence="2">Complete organism</tissue>
    </source>
</reference>
<comment type="caution">
    <text evidence="2">The sequence shown here is derived from an EMBL/GenBank/DDBJ whole genome shotgun (WGS) entry which is preliminary data.</text>
</comment>
<dbReference type="EMBL" id="LRGB01024219">
    <property type="protein sequence ID" value="KZR96634.1"/>
    <property type="molecule type" value="Genomic_DNA"/>
</dbReference>